<sequence length="80" mass="9504">MDCGFSSLCFTISFFWHNLSTTFASFGLCWQLLLLKFFQVLISNLDISKKFSFILERNHDCNYICFQVEFLFLILQENIL</sequence>
<organism evidence="2 3">
    <name type="scientific">Populus alba x Populus x berolinensis</name>
    <dbReference type="NCBI Taxonomy" id="444605"/>
    <lineage>
        <taxon>Eukaryota</taxon>
        <taxon>Viridiplantae</taxon>
        <taxon>Streptophyta</taxon>
        <taxon>Embryophyta</taxon>
        <taxon>Tracheophyta</taxon>
        <taxon>Spermatophyta</taxon>
        <taxon>Magnoliopsida</taxon>
        <taxon>eudicotyledons</taxon>
        <taxon>Gunneridae</taxon>
        <taxon>Pentapetalae</taxon>
        <taxon>rosids</taxon>
        <taxon>fabids</taxon>
        <taxon>Malpighiales</taxon>
        <taxon>Salicaceae</taxon>
        <taxon>Saliceae</taxon>
        <taxon>Populus</taxon>
    </lineage>
</organism>
<keyword evidence="1" id="KW-0812">Transmembrane</keyword>
<feature type="transmembrane region" description="Helical" evidence="1">
    <location>
        <begin position="23"/>
        <end position="42"/>
    </location>
</feature>
<evidence type="ECO:0000313" key="3">
    <source>
        <dbReference type="Proteomes" id="UP001164929"/>
    </source>
</evidence>
<proteinExistence type="predicted"/>
<dbReference type="AlphaFoldDB" id="A0AAD6LV01"/>
<gene>
    <name evidence="2" type="ORF">NC653_033847</name>
</gene>
<dbReference type="Proteomes" id="UP001164929">
    <property type="component" value="Chromosome 14"/>
</dbReference>
<evidence type="ECO:0000256" key="1">
    <source>
        <dbReference type="SAM" id="Phobius"/>
    </source>
</evidence>
<comment type="caution">
    <text evidence="2">The sequence shown here is derived from an EMBL/GenBank/DDBJ whole genome shotgun (WGS) entry which is preliminary data.</text>
</comment>
<protein>
    <submittedName>
        <fullName evidence="2">Uncharacterized protein</fullName>
    </submittedName>
</protein>
<accession>A0AAD6LV01</accession>
<keyword evidence="3" id="KW-1185">Reference proteome</keyword>
<keyword evidence="1" id="KW-1133">Transmembrane helix</keyword>
<reference evidence="2" key="1">
    <citation type="journal article" date="2023" name="Mol. Ecol. Resour.">
        <title>Chromosome-level genome assembly of a triploid poplar Populus alba 'Berolinensis'.</title>
        <authorList>
            <person name="Chen S."/>
            <person name="Yu Y."/>
            <person name="Wang X."/>
            <person name="Wang S."/>
            <person name="Zhang T."/>
            <person name="Zhou Y."/>
            <person name="He R."/>
            <person name="Meng N."/>
            <person name="Wang Y."/>
            <person name="Liu W."/>
            <person name="Liu Z."/>
            <person name="Liu J."/>
            <person name="Guo Q."/>
            <person name="Huang H."/>
            <person name="Sederoff R.R."/>
            <person name="Wang G."/>
            <person name="Qu G."/>
            <person name="Chen S."/>
        </authorList>
    </citation>
    <scope>NUCLEOTIDE SEQUENCE</scope>
    <source>
        <strain evidence="2">SC-2020</strain>
    </source>
</reference>
<evidence type="ECO:0000313" key="2">
    <source>
        <dbReference type="EMBL" id="KAJ6973636.1"/>
    </source>
</evidence>
<dbReference type="EMBL" id="JAQIZT010000014">
    <property type="protein sequence ID" value="KAJ6973636.1"/>
    <property type="molecule type" value="Genomic_DNA"/>
</dbReference>
<keyword evidence="1" id="KW-0472">Membrane</keyword>
<name>A0AAD6LV01_9ROSI</name>